<dbReference type="GO" id="GO:0030488">
    <property type="term" value="P:tRNA methylation"/>
    <property type="evidence" value="ECO:0007669"/>
    <property type="project" value="TreeGrafter"/>
</dbReference>
<keyword evidence="2" id="KW-0342">GTP-binding</keyword>
<dbReference type="InterPro" id="IPR027417">
    <property type="entry name" value="P-loop_NTPase"/>
</dbReference>
<evidence type="ECO:0000313" key="6">
    <source>
        <dbReference type="EMBL" id="AVM48400.1"/>
    </source>
</evidence>
<dbReference type="InterPro" id="IPR041606">
    <property type="entry name" value="HydF_dimer"/>
</dbReference>
<protein>
    <submittedName>
        <fullName evidence="6">[FeFe] hydrogenase H-cluster maturation GTPase HydF</fullName>
    </submittedName>
</protein>
<gene>
    <name evidence="6" type="primary">hydF</name>
    <name evidence="6" type="ORF">C5Q96_05895</name>
</gene>
<organism evidence="6 7">
    <name type="scientific">Mogibacterium diversum</name>
    <dbReference type="NCBI Taxonomy" id="114527"/>
    <lineage>
        <taxon>Bacteria</taxon>
        <taxon>Bacillati</taxon>
        <taxon>Bacillota</taxon>
        <taxon>Clostridia</taxon>
        <taxon>Peptostreptococcales</taxon>
        <taxon>Anaerovoracaceae</taxon>
        <taxon>Mogibacterium</taxon>
    </lineage>
</organism>
<feature type="domain" description="Hydrogen maturase F dimerization" evidence="4">
    <location>
        <begin position="185"/>
        <end position="282"/>
    </location>
</feature>
<evidence type="ECO:0000259" key="5">
    <source>
        <dbReference type="Pfam" id="PF18133"/>
    </source>
</evidence>
<dbReference type="InterPro" id="IPR005225">
    <property type="entry name" value="Small_GTP-bd"/>
</dbReference>
<dbReference type="InterPro" id="IPR023873">
    <property type="entry name" value="FeFe-hyd_GTPase_HydF"/>
</dbReference>
<dbReference type="InterPro" id="IPR006073">
    <property type="entry name" value="GTP-bd"/>
</dbReference>
<dbReference type="GO" id="GO:0005525">
    <property type="term" value="F:GTP binding"/>
    <property type="evidence" value="ECO:0007669"/>
    <property type="project" value="UniProtKB-KW"/>
</dbReference>
<keyword evidence="7" id="KW-1185">Reference proteome</keyword>
<dbReference type="NCBIfam" id="TIGR03918">
    <property type="entry name" value="GTP_HydF"/>
    <property type="match status" value="1"/>
</dbReference>
<proteinExistence type="predicted"/>
<dbReference type="SUPFAM" id="SSF52540">
    <property type="entry name" value="P-loop containing nucleoside triphosphate hydrolases"/>
    <property type="match status" value="1"/>
</dbReference>
<dbReference type="RefSeq" id="WP_106057472.1">
    <property type="nucleotide sequence ID" value="NZ_CP027228.1"/>
</dbReference>
<dbReference type="PANTHER" id="PTHR42714">
    <property type="entry name" value="TRNA MODIFICATION GTPASE GTPBP3"/>
    <property type="match status" value="1"/>
</dbReference>
<dbReference type="CDD" id="cd00880">
    <property type="entry name" value="Era_like"/>
    <property type="match status" value="1"/>
</dbReference>
<keyword evidence="1" id="KW-0547">Nucleotide-binding</keyword>
<evidence type="ECO:0000259" key="4">
    <source>
        <dbReference type="Pfam" id="PF18128"/>
    </source>
</evidence>
<evidence type="ECO:0000256" key="1">
    <source>
        <dbReference type="ARBA" id="ARBA00022741"/>
    </source>
</evidence>
<dbReference type="Pfam" id="PF18133">
    <property type="entry name" value="HydF_tetramer"/>
    <property type="match status" value="1"/>
</dbReference>
<name>A0A2S0L540_9FIRM</name>
<dbReference type="Proteomes" id="UP000237883">
    <property type="component" value="Chromosome"/>
</dbReference>
<evidence type="ECO:0000313" key="7">
    <source>
        <dbReference type="Proteomes" id="UP000237883"/>
    </source>
</evidence>
<dbReference type="Gene3D" id="3.40.50.11410">
    <property type="match status" value="1"/>
</dbReference>
<sequence>MGLNDTPSGNRYTIGLFGPRNVGKSSLVNKLLGQDLVLTSDIAGTTTDPVSKSMELLPIGPVLFVDTAGLDDEGELGLKRVDKSYEALRKCDLALFVLDASRQGGKFSNMAEQFLRESRKRNMPTIVVVNKCESIEDSVSYRECFDIPADVPIVCTDALSGSGIEDLKQAIIRCAKQDDSPIGLTDGIVNKGDVVLLVTPIDSAAPKGRLILPQQQVIRDILDKGAMALVVKETEVKAAITALGKAPDIVITDSQAFKSVANDIPPDMPLTSFSIIFARQKGDLAQQLQGARALDTLEAGDRILISEGCTHHRQCNDIGTVKIPKLVRKIQPNVEFDWTSGGEYPRDLSGYKVIIHCGACMLNRREMQYRLGEADTQGIPIANYGMVIAYCNGILERAIRPFGI</sequence>
<feature type="domain" description="G" evidence="3">
    <location>
        <begin position="13"/>
        <end position="131"/>
    </location>
</feature>
<reference evidence="7" key="1">
    <citation type="submission" date="2018-02" db="EMBL/GenBank/DDBJ databases">
        <authorList>
            <person name="Holder M.E."/>
            <person name="Ajami N.J."/>
            <person name="Petrosino J.F."/>
        </authorList>
    </citation>
    <scope>NUCLEOTIDE SEQUENCE [LARGE SCALE GENOMIC DNA]</scope>
    <source>
        <strain evidence="7">CCUG 47132</strain>
    </source>
</reference>
<dbReference type="AlphaFoldDB" id="A0A2S0L540"/>
<dbReference type="Pfam" id="PF18128">
    <property type="entry name" value="HydF_dimer"/>
    <property type="match status" value="1"/>
</dbReference>
<dbReference type="PANTHER" id="PTHR42714:SF6">
    <property type="entry name" value="TRANSLATION INITIATION FACTOR IF-2"/>
    <property type="match status" value="1"/>
</dbReference>
<evidence type="ECO:0000259" key="3">
    <source>
        <dbReference type="Pfam" id="PF01926"/>
    </source>
</evidence>
<dbReference type="InterPro" id="IPR040644">
    <property type="entry name" value="HydF_tetramer"/>
</dbReference>
<dbReference type="GO" id="GO:0005737">
    <property type="term" value="C:cytoplasm"/>
    <property type="evidence" value="ECO:0007669"/>
    <property type="project" value="TreeGrafter"/>
</dbReference>
<accession>A0A2S0L540</accession>
<dbReference type="GO" id="GO:0002098">
    <property type="term" value="P:tRNA wobble uridine modification"/>
    <property type="evidence" value="ECO:0007669"/>
    <property type="project" value="TreeGrafter"/>
</dbReference>
<dbReference type="Gene3D" id="3.40.50.11420">
    <property type="match status" value="1"/>
</dbReference>
<feature type="domain" description="Hydrogen maturase F tetramerization" evidence="5">
    <location>
        <begin position="286"/>
        <end position="401"/>
    </location>
</feature>
<dbReference type="Gene3D" id="3.40.50.300">
    <property type="entry name" value="P-loop containing nucleotide triphosphate hydrolases"/>
    <property type="match status" value="1"/>
</dbReference>
<evidence type="ECO:0000256" key="2">
    <source>
        <dbReference type="ARBA" id="ARBA00023134"/>
    </source>
</evidence>
<dbReference type="KEGG" id="mdv:C5Q96_05895"/>
<dbReference type="Pfam" id="PF01926">
    <property type="entry name" value="MMR_HSR1"/>
    <property type="match status" value="1"/>
</dbReference>
<dbReference type="NCBIfam" id="TIGR00231">
    <property type="entry name" value="small_GTP"/>
    <property type="match status" value="1"/>
</dbReference>
<dbReference type="GeneID" id="78391793"/>
<dbReference type="OrthoDB" id="9811338at2"/>
<dbReference type="EMBL" id="CP027228">
    <property type="protein sequence ID" value="AVM48400.1"/>
    <property type="molecule type" value="Genomic_DNA"/>
</dbReference>